<keyword evidence="3" id="KW-1185">Reference proteome</keyword>
<evidence type="ECO:0000313" key="2">
    <source>
        <dbReference type="EMBL" id="MBB6437591.1"/>
    </source>
</evidence>
<sequence length="146" mass="15194">MPSHDVRSLLQTAVPTAALGVVAAVVGGVVVGGKGAVGAAVGVLVVILFMGLGQLALQYVAKAMPQLFSGMGLVVYSVQLVLLLLFIMAFRNTTLFHLQAFAISLVAATIMWIVAQTWSHVKSKTLYVDPSQEDVTASGAGTSHDK</sequence>
<dbReference type="AlphaFoldDB" id="A0A7X0HHC1"/>
<feature type="transmembrane region" description="Helical" evidence="1">
    <location>
        <begin position="96"/>
        <end position="115"/>
    </location>
</feature>
<feature type="transmembrane region" description="Helical" evidence="1">
    <location>
        <begin position="37"/>
        <end position="61"/>
    </location>
</feature>
<feature type="transmembrane region" description="Helical" evidence="1">
    <location>
        <begin position="12"/>
        <end position="31"/>
    </location>
</feature>
<gene>
    <name evidence="2" type="ORF">HNQ79_004092</name>
</gene>
<dbReference type="RefSeq" id="WP_185033031.1">
    <property type="nucleotide sequence ID" value="NZ_BNBN01000013.1"/>
</dbReference>
<proteinExistence type="predicted"/>
<evidence type="ECO:0000313" key="3">
    <source>
        <dbReference type="Proteomes" id="UP000540423"/>
    </source>
</evidence>
<dbReference type="Proteomes" id="UP000540423">
    <property type="component" value="Unassembled WGS sequence"/>
</dbReference>
<protein>
    <submittedName>
        <fullName evidence="2">ATP synthase protein I</fullName>
    </submittedName>
</protein>
<keyword evidence="1" id="KW-1133">Transmembrane helix</keyword>
<accession>A0A7X0HHC1</accession>
<name>A0A7X0HHC1_9ACTN</name>
<comment type="caution">
    <text evidence="2">The sequence shown here is derived from an EMBL/GenBank/DDBJ whole genome shotgun (WGS) entry which is preliminary data.</text>
</comment>
<dbReference type="EMBL" id="JACHEM010000010">
    <property type="protein sequence ID" value="MBB6437591.1"/>
    <property type="molecule type" value="Genomic_DNA"/>
</dbReference>
<feature type="transmembrane region" description="Helical" evidence="1">
    <location>
        <begin position="73"/>
        <end position="90"/>
    </location>
</feature>
<keyword evidence="1" id="KW-0812">Transmembrane</keyword>
<organism evidence="2 3">
    <name type="scientific">Streptomyces candidus</name>
    <dbReference type="NCBI Taxonomy" id="67283"/>
    <lineage>
        <taxon>Bacteria</taxon>
        <taxon>Bacillati</taxon>
        <taxon>Actinomycetota</taxon>
        <taxon>Actinomycetes</taxon>
        <taxon>Kitasatosporales</taxon>
        <taxon>Streptomycetaceae</taxon>
        <taxon>Streptomyces</taxon>
    </lineage>
</organism>
<keyword evidence="1" id="KW-0472">Membrane</keyword>
<reference evidence="2 3" key="1">
    <citation type="submission" date="2020-08" db="EMBL/GenBank/DDBJ databases">
        <title>Genomic Encyclopedia of Type Strains, Phase IV (KMG-IV): sequencing the most valuable type-strain genomes for metagenomic binning, comparative biology and taxonomic classification.</title>
        <authorList>
            <person name="Goeker M."/>
        </authorList>
    </citation>
    <scope>NUCLEOTIDE SEQUENCE [LARGE SCALE GENOMIC DNA]</scope>
    <source>
        <strain evidence="2 3">DSM 40141</strain>
    </source>
</reference>
<evidence type="ECO:0000256" key="1">
    <source>
        <dbReference type="SAM" id="Phobius"/>
    </source>
</evidence>